<dbReference type="EMBL" id="KN818223">
    <property type="protein sequence ID" value="KIL71004.1"/>
    <property type="molecule type" value="Genomic_DNA"/>
</dbReference>
<dbReference type="OrthoDB" id="1920326at2759"/>
<dbReference type="PANTHER" id="PTHR13620:SF104">
    <property type="entry name" value="EXONUCLEASE 3'-5' DOMAIN-CONTAINING PROTEIN 2"/>
    <property type="match status" value="1"/>
</dbReference>
<evidence type="ECO:0000313" key="5">
    <source>
        <dbReference type="Proteomes" id="UP000054549"/>
    </source>
</evidence>
<dbReference type="SUPFAM" id="SSF53098">
    <property type="entry name" value="Ribonuclease H-like"/>
    <property type="match status" value="1"/>
</dbReference>
<dbReference type="AlphaFoldDB" id="A0A0C2TUQ5"/>
<dbReference type="InParanoid" id="A0A0C2TUQ5"/>
<proteinExistence type="predicted"/>
<feature type="domain" description="3'-5' exonuclease" evidence="3">
    <location>
        <begin position="33"/>
        <end position="208"/>
    </location>
</feature>
<dbReference type="InterPro" id="IPR051132">
    <property type="entry name" value="3-5_Exonuclease_domain"/>
</dbReference>
<organism evidence="4 5">
    <name type="scientific">Amanita muscaria (strain Koide BX008)</name>
    <dbReference type="NCBI Taxonomy" id="946122"/>
    <lineage>
        <taxon>Eukaryota</taxon>
        <taxon>Fungi</taxon>
        <taxon>Dikarya</taxon>
        <taxon>Basidiomycota</taxon>
        <taxon>Agaricomycotina</taxon>
        <taxon>Agaricomycetes</taxon>
        <taxon>Agaricomycetidae</taxon>
        <taxon>Agaricales</taxon>
        <taxon>Pluteineae</taxon>
        <taxon>Amanitaceae</taxon>
        <taxon>Amanita</taxon>
    </lineage>
</organism>
<dbReference type="GO" id="GO:0008408">
    <property type="term" value="F:3'-5' exonuclease activity"/>
    <property type="evidence" value="ECO:0007669"/>
    <property type="project" value="InterPro"/>
</dbReference>
<keyword evidence="2" id="KW-0378">Hydrolase</keyword>
<dbReference type="HOGENOM" id="CLU_049674_0_1_1"/>
<sequence>MSSTTAPPAKLPEVQLPSYSWRTLSPSAQLLYIQTEKDANEAVSLLETDIVGFDLEWKPNYSKYQPENPVALVQIANNDYILLIQISRMREFPKKLKEYLQNPDILKAGVGIQKDVTKLFRDHDVAMRSCVDLALLARSVDNANWKGRYTNPIGLARLIQTYEYLALEKGKVTRSNWERHLNPKQQEYAGNDAHAGFVLYTRLEDMKNNMAIIP</sequence>
<reference evidence="4 5" key="1">
    <citation type="submission" date="2014-04" db="EMBL/GenBank/DDBJ databases">
        <title>Evolutionary Origins and Diversification of the Mycorrhizal Mutualists.</title>
        <authorList>
            <consortium name="DOE Joint Genome Institute"/>
            <consortium name="Mycorrhizal Genomics Consortium"/>
            <person name="Kohler A."/>
            <person name="Kuo A."/>
            <person name="Nagy L.G."/>
            <person name="Floudas D."/>
            <person name="Copeland A."/>
            <person name="Barry K.W."/>
            <person name="Cichocki N."/>
            <person name="Veneault-Fourrey C."/>
            <person name="LaButti K."/>
            <person name="Lindquist E.A."/>
            <person name="Lipzen A."/>
            <person name="Lundell T."/>
            <person name="Morin E."/>
            <person name="Murat C."/>
            <person name="Riley R."/>
            <person name="Ohm R."/>
            <person name="Sun H."/>
            <person name="Tunlid A."/>
            <person name="Henrissat B."/>
            <person name="Grigoriev I.V."/>
            <person name="Hibbett D.S."/>
            <person name="Martin F."/>
        </authorList>
    </citation>
    <scope>NUCLEOTIDE SEQUENCE [LARGE SCALE GENOMIC DNA]</scope>
    <source>
        <strain evidence="4 5">Koide BX008</strain>
    </source>
</reference>
<keyword evidence="5" id="KW-1185">Reference proteome</keyword>
<dbReference type="Proteomes" id="UP000054549">
    <property type="component" value="Unassembled WGS sequence"/>
</dbReference>
<dbReference type="InterPro" id="IPR002562">
    <property type="entry name" value="3'-5'_exonuclease_dom"/>
</dbReference>
<dbReference type="SMART" id="SM00474">
    <property type="entry name" value="35EXOc"/>
    <property type="match status" value="1"/>
</dbReference>
<accession>A0A0C2TUQ5</accession>
<dbReference type="GO" id="GO:0005634">
    <property type="term" value="C:nucleus"/>
    <property type="evidence" value="ECO:0007669"/>
    <property type="project" value="TreeGrafter"/>
</dbReference>
<evidence type="ECO:0000256" key="2">
    <source>
        <dbReference type="ARBA" id="ARBA00022801"/>
    </source>
</evidence>
<protein>
    <recommendedName>
        <fullName evidence="3">3'-5' exonuclease domain-containing protein</fullName>
    </recommendedName>
</protein>
<dbReference type="GO" id="GO:0005737">
    <property type="term" value="C:cytoplasm"/>
    <property type="evidence" value="ECO:0007669"/>
    <property type="project" value="TreeGrafter"/>
</dbReference>
<dbReference type="STRING" id="946122.A0A0C2TUQ5"/>
<dbReference type="GO" id="GO:0006139">
    <property type="term" value="P:nucleobase-containing compound metabolic process"/>
    <property type="evidence" value="ECO:0007669"/>
    <property type="project" value="InterPro"/>
</dbReference>
<evidence type="ECO:0000256" key="1">
    <source>
        <dbReference type="ARBA" id="ARBA00022722"/>
    </source>
</evidence>
<dbReference type="InterPro" id="IPR012337">
    <property type="entry name" value="RNaseH-like_sf"/>
</dbReference>
<name>A0A0C2TUQ5_AMAMK</name>
<dbReference type="CDD" id="cd06141">
    <property type="entry name" value="WRN_exo"/>
    <property type="match status" value="1"/>
</dbReference>
<dbReference type="PANTHER" id="PTHR13620">
    <property type="entry name" value="3-5 EXONUCLEASE"/>
    <property type="match status" value="1"/>
</dbReference>
<keyword evidence="1" id="KW-0540">Nuclease</keyword>
<dbReference type="Pfam" id="PF01612">
    <property type="entry name" value="DNA_pol_A_exo1"/>
    <property type="match status" value="1"/>
</dbReference>
<evidence type="ECO:0000313" key="4">
    <source>
        <dbReference type="EMBL" id="KIL71004.1"/>
    </source>
</evidence>
<gene>
    <name evidence="4" type="ORF">M378DRAFT_66030</name>
</gene>
<dbReference type="InterPro" id="IPR036397">
    <property type="entry name" value="RNaseH_sf"/>
</dbReference>
<dbReference type="Gene3D" id="3.30.420.10">
    <property type="entry name" value="Ribonuclease H-like superfamily/Ribonuclease H"/>
    <property type="match status" value="1"/>
</dbReference>
<dbReference type="GO" id="GO:0003676">
    <property type="term" value="F:nucleic acid binding"/>
    <property type="evidence" value="ECO:0007669"/>
    <property type="project" value="InterPro"/>
</dbReference>
<feature type="non-terminal residue" evidence="4">
    <location>
        <position position="214"/>
    </location>
</feature>
<evidence type="ECO:0000259" key="3">
    <source>
        <dbReference type="SMART" id="SM00474"/>
    </source>
</evidence>